<keyword evidence="1" id="KW-0732">Signal</keyword>
<feature type="signal peptide" evidence="1">
    <location>
        <begin position="1"/>
        <end position="30"/>
    </location>
</feature>
<proteinExistence type="predicted"/>
<organism evidence="2 3">
    <name type="scientific">Paracidovorax wautersii</name>
    <dbReference type="NCBI Taxonomy" id="1177982"/>
    <lineage>
        <taxon>Bacteria</taxon>
        <taxon>Pseudomonadati</taxon>
        <taxon>Pseudomonadota</taxon>
        <taxon>Betaproteobacteria</taxon>
        <taxon>Burkholderiales</taxon>
        <taxon>Comamonadaceae</taxon>
        <taxon>Paracidovorax</taxon>
    </lineage>
</organism>
<name>A0A1I2E0M6_9BURK</name>
<dbReference type="EMBL" id="FONX01000006">
    <property type="protein sequence ID" value="SFE85800.1"/>
    <property type="molecule type" value="Genomic_DNA"/>
</dbReference>
<evidence type="ECO:0000313" key="3">
    <source>
        <dbReference type="Proteomes" id="UP000199119"/>
    </source>
</evidence>
<evidence type="ECO:0008006" key="4">
    <source>
        <dbReference type="Google" id="ProtNLM"/>
    </source>
</evidence>
<protein>
    <recommendedName>
        <fullName evidence="4">DUF1302 domain-containing protein</fullName>
    </recommendedName>
</protein>
<feature type="chain" id="PRO_5011600705" description="DUF1302 domain-containing protein" evidence="1">
    <location>
        <begin position="31"/>
        <end position="534"/>
    </location>
</feature>
<dbReference type="STRING" id="1177982.SAMN04489711_106115"/>
<dbReference type="RefSeq" id="WP_245785186.1">
    <property type="nucleotide sequence ID" value="NZ_FONX01000006.1"/>
</dbReference>
<evidence type="ECO:0000313" key="2">
    <source>
        <dbReference type="EMBL" id="SFE85800.1"/>
    </source>
</evidence>
<evidence type="ECO:0000256" key="1">
    <source>
        <dbReference type="SAM" id="SignalP"/>
    </source>
</evidence>
<gene>
    <name evidence="2" type="ORF">SAMN04489711_106115</name>
</gene>
<reference evidence="3" key="1">
    <citation type="submission" date="2016-10" db="EMBL/GenBank/DDBJ databases">
        <authorList>
            <person name="Varghese N."/>
            <person name="Submissions S."/>
        </authorList>
    </citation>
    <scope>NUCLEOTIDE SEQUENCE [LARGE SCALE GENOMIC DNA]</scope>
    <source>
        <strain evidence="3">DSM 27981</strain>
    </source>
</reference>
<dbReference type="Pfam" id="PF06980">
    <property type="entry name" value="DUF1302"/>
    <property type="match status" value="1"/>
</dbReference>
<dbReference type="InterPro" id="IPR010727">
    <property type="entry name" value="DUF1302"/>
</dbReference>
<dbReference type="AlphaFoldDB" id="A0A1I2E0M6"/>
<dbReference type="Proteomes" id="UP000199119">
    <property type="component" value="Unassembled WGS sequence"/>
</dbReference>
<sequence>MKRTRIHSRFRAAHPALAAALALAFPAAHGFEFDTGNPDVKVRWDNTLKYSNAFRLKSPSSLLLSDPNGDDGDRNFKKGLISNRLDLLSELDVTAGNFGFRMSGAAWYDDVYNRSNDNNAPGTVNHLSRPYNEFTDATRKLQGRKGELLDAFVFGRFDLGEQRATFRLGRHALLWGESLFFGANGIAGGMAPVDIAKAVSVPNTQFKELIRPTGQVSGQVQINPDVSVGAYYQYRWERSRIPGVGSYFETSESAAPGTERYFFGPAYATKGNDIEGRNSGQYGLQLRFRGGETDYGLYAIRYHDKTPQLYFRGLVAGVPSQYFSAYPEDIKAFGASFSRTFGSVNVAGEVSVRHNMPLASDAQVDVAGTGNNRGNALYAVGRTAHAQLSWIANLDPNFISRESSLLGEIAWNRTTSVTRNRAALNPNGDRDAVNIRVAYEPQFRQVFSGVDLSVPVSVGYGFGNSSALGSAFLGDKVGNLSIGIAGNYLQVWRFSLGYTHFFGPEGTFVENRHVSYKQALKDRNFISLSVNRTF</sequence>
<keyword evidence="3" id="KW-1185">Reference proteome</keyword>
<accession>A0A1I2E0M6</accession>